<protein>
    <submittedName>
        <fullName evidence="1">DUF763 domain-containing protein</fullName>
    </submittedName>
</protein>
<dbReference type="InterPro" id="IPR008482">
    <property type="entry name" value="DUF763"/>
</dbReference>
<proteinExistence type="predicted"/>
<evidence type="ECO:0000313" key="1">
    <source>
        <dbReference type="EMBL" id="HHS53128.1"/>
    </source>
</evidence>
<dbReference type="PANTHER" id="PTHR38597">
    <property type="entry name" value="BLL3834 PROTEIN"/>
    <property type="match status" value="1"/>
</dbReference>
<dbReference type="AlphaFoldDB" id="A0A7C6AAH2"/>
<organism evidence="1">
    <name type="scientific">candidate division WOR-3 bacterium</name>
    <dbReference type="NCBI Taxonomy" id="2052148"/>
    <lineage>
        <taxon>Bacteria</taxon>
        <taxon>Bacteria division WOR-3</taxon>
    </lineage>
</organism>
<dbReference type="EMBL" id="DTLI01000233">
    <property type="protein sequence ID" value="HHS53128.1"/>
    <property type="molecule type" value="Genomic_DNA"/>
</dbReference>
<dbReference type="PANTHER" id="PTHR38597:SF1">
    <property type="entry name" value="BLL3834 PROTEIN"/>
    <property type="match status" value="1"/>
</dbReference>
<gene>
    <name evidence="1" type="ORF">ENW73_09820</name>
</gene>
<name>A0A7C6AAH2_UNCW3</name>
<comment type="caution">
    <text evidence="1">The sequence shown here is derived from an EMBL/GenBank/DDBJ whole genome shotgun (WGS) entry which is preliminary data.</text>
</comment>
<sequence>MRRGLAELPLHTGKAPPWLFARMTRLARAIIEIIIGEYGTDEFLKRIADPVWFQSLGCVLGFDWHSSGVTTTVTGALKEGLKELEVELGIFIAGGKGKTSRKTPEEIQIKTQKFGLDPNPLIYASRMSAKVDSSALQDGYQIYHHTFFGTKDGKWAVVQQGMNPATRWARRYHWLSWDITDFVVEPHKAIVCNHKTSPLNLVAKESEDTRTISVKLTNEKPEKVVRELKRIKELVLPSHHPIYASDINPKRIEKILLATYENPPPDFASLLIRPGIGPKTLRALALISEITYGAKPSFFDPVSFSFAHGGKDGYPYPINQNDYDQSIAILEKAIKQAKIGRTEQLQALKRLALWLT</sequence>
<accession>A0A7C6AAH2</accession>
<reference evidence="1" key="1">
    <citation type="journal article" date="2020" name="mSystems">
        <title>Genome- and Community-Level Interaction Insights into Carbon Utilization and Element Cycling Functions of Hydrothermarchaeota in Hydrothermal Sediment.</title>
        <authorList>
            <person name="Zhou Z."/>
            <person name="Liu Y."/>
            <person name="Xu W."/>
            <person name="Pan J."/>
            <person name="Luo Z.H."/>
            <person name="Li M."/>
        </authorList>
    </citation>
    <scope>NUCLEOTIDE SEQUENCE [LARGE SCALE GENOMIC DNA]</scope>
    <source>
        <strain evidence="1">SpSt-876</strain>
    </source>
</reference>
<dbReference type="Pfam" id="PF05559">
    <property type="entry name" value="DUF763"/>
    <property type="match status" value="1"/>
</dbReference>